<evidence type="ECO:0000313" key="1">
    <source>
        <dbReference type="EMBL" id="KAK7274232.1"/>
    </source>
</evidence>
<organism evidence="1 2">
    <name type="scientific">Crotalaria pallida</name>
    <name type="common">Smooth rattlebox</name>
    <name type="synonym">Crotalaria striata</name>
    <dbReference type="NCBI Taxonomy" id="3830"/>
    <lineage>
        <taxon>Eukaryota</taxon>
        <taxon>Viridiplantae</taxon>
        <taxon>Streptophyta</taxon>
        <taxon>Embryophyta</taxon>
        <taxon>Tracheophyta</taxon>
        <taxon>Spermatophyta</taxon>
        <taxon>Magnoliopsida</taxon>
        <taxon>eudicotyledons</taxon>
        <taxon>Gunneridae</taxon>
        <taxon>Pentapetalae</taxon>
        <taxon>rosids</taxon>
        <taxon>fabids</taxon>
        <taxon>Fabales</taxon>
        <taxon>Fabaceae</taxon>
        <taxon>Papilionoideae</taxon>
        <taxon>50 kb inversion clade</taxon>
        <taxon>genistoids sensu lato</taxon>
        <taxon>core genistoids</taxon>
        <taxon>Crotalarieae</taxon>
        <taxon>Crotalaria</taxon>
    </lineage>
</organism>
<dbReference type="AlphaFoldDB" id="A0AAN9FDA6"/>
<accession>A0AAN9FDA6</accession>
<sequence length="136" mass="14642">MLFKVANPSASSSADTDAIKVRGVCDDSTIISMYDLPGADLPPEDVIPLSIVAPVTDITCDQTQEFEDAIRLSTSTLVSPNFIESVSSEILSPPASVGLQTPPGNLKRKFDDLLLIAIQLHVLPDSMTIRCRRSDL</sequence>
<proteinExistence type="predicted"/>
<name>A0AAN9FDA6_CROPI</name>
<comment type="caution">
    <text evidence="1">The sequence shown here is derived from an EMBL/GenBank/DDBJ whole genome shotgun (WGS) entry which is preliminary data.</text>
</comment>
<evidence type="ECO:0000313" key="2">
    <source>
        <dbReference type="Proteomes" id="UP001372338"/>
    </source>
</evidence>
<gene>
    <name evidence="1" type="ORF">RIF29_15313</name>
</gene>
<reference evidence="1 2" key="1">
    <citation type="submission" date="2024-01" db="EMBL/GenBank/DDBJ databases">
        <title>The genomes of 5 underutilized Papilionoideae crops provide insights into root nodulation and disease resistanc.</title>
        <authorList>
            <person name="Yuan L."/>
        </authorList>
    </citation>
    <scope>NUCLEOTIDE SEQUENCE [LARGE SCALE GENOMIC DNA]</scope>
    <source>
        <strain evidence="1">ZHUSHIDOU_FW_LH</strain>
        <tissue evidence="1">Leaf</tissue>
    </source>
</reference>
<dbReference type="EMBL" id="JAYWIO010000003">
    <property type="protein sequence ID" value="KAK7274232.1"/>
    <property type="molecule type" value="Genomic_DNA"/>
</dbReference>
<keyword evidence="2" id="KW-1185">Reference proteome</keyword>
<protein>
    <submittedName>
        <fullName evidence="1">Uncharacterized protein</fullName>
    </submittedName>
</protein>
<dbReference type="Proteomes" id="UP001372338">
    <property type="component" value="Unassembled WGS sequence"/>
</dbReference>